<keyword evidence="2 8" id="KW-0808">Transferase</keyword>
<comment type="catalytic activity">
    <reaction evidence="6 8">
        <text>dCMP + ATP = dCDP + ADP</text>
        <dbReference type="Rhea" id="RHEA:25094"/>
        <dbReference type="ChEBI" id="CHEBI:30616"/>
        <dbReference type="ChEBI" id="CHEBI:57566"/>
        <dbReference type="ChEBI" id="CHEBI:58593"/>
        <dbReference type="ChEBI" id="CHEBI:456216"/>
        <dbReference type="EC" id="2.7.4.25"/>
    </reaction>
</comment>
<dbReference type="SUPFAM" id="SSF52540">
    <property type="entry name" value="P-loop containing nucleoside triphosphate hydrolases"/>
    <property type="match status" value="1"/>
</dbReference>
<comment type="subcellular location">
    <subcellularLocation>
        <location evidence="8">Cytoplasm</location>
    </subcellularLocation>
</comment>
<sequence>MKKISIAIDGPAAAGKSTIAKMVAKKLNYTYIDTGAMYRCVAYATLKQGLAFEDEKAVSDLLKNMQIEMKPEGTIYLNGEDVTSSIRQNEVSMGASIVSKYQAVREFLVEKQREMAQGGGVILDGRDIGTVVLKDAELKIYQIASIECRALRRHKENLERGMASDLEAIKKEIAMRDEQDMNRQISPLKKADDAIEIDTSEMSLEEVVSRVMELVESKI</sequence>
<dbReference type="GO" id="GO:0006220">
    <property type="term" value="P:pyrimidine nucleotide metabolic process"/>
    <property type="evidence" value="ECO:0007669"/>
    <property type="project" value="UniProtKB-UniRule"/>
</dbReference>
<dbReference type="Gene3D" id="3.40.50.300">
    <property type="entry name" value="P-loop containing nucleotide triphosphate hydrolases"/>
    <property type="match status" value="1"/>
</dbReference>
<accession>A0A4R3YKT8</accession>
<dbReference type="InterPro" id="IPR003136">
    <property type="entry name" value="Cytidylate_kin"/>
</dbReference>
<dbReference type="PANTHER" id="PTHR21299">
    <property type="entry name" value="CYTIDYLATE KINASE/PANTOATE-BETA-ALANINE LIGASE"/>
    <property type="match status" value="1"/>
</dbReference>
<name>A0A4R3YKT8_9FIRM</name>
<dbReference type="GO" id="GO:0036431">
    <property type="term" value="F:dCMP kinase activity"/>
    <property type="evidence" value="ECO:0007669"/>
    <property type="project" value="InterPro"/>
</dbReference>
<evidence type="ECO:0000256" key="4">
    <source>
        <dbReference type="ARBA" id="ARBA00022777"/>
    </source>
</evidence>
<dbReference type="AlphaFoldDB" id="A0A4R3YKT8"/>
<keyword evidence="3 8" id="KW-0547">Nucleotide-binding</keyword>
<gene>
    <name evidence="8" type="primary">cmk</name>
    <name evidence="10" type="ORF">EDD60_12458</name>
</gene>
<dbReference type="Proteomes" id="UP000295515">
    <property type="component" value="Unassembled WGS sequence"/>
</dbReference>
<dbReference type="RefSeq" id="WP_066444548.1">
    <property type="nucleotide sequence ID" value="NZ_CAUWFI010000018.1"/>
</dbReference>
<evidence type="ECO:0000259" key="9">
    <source>
        <dbReference type="Pfam" id="PF02224"/>
    </source>
</evidence>
<evidence type="ECO:0000256" key="1">
    <source>
        <dbReference type="ARBA" id="ARBA00009427"/>
    </source>
</evidence>
<evidence type="ECO:0000313" key="10">
    <source>
        <dbReference type="EMBL" id="TCV93137.1"/>
    </source>
</evidence>
<organism evidence="10 11">
    <name type="scientific">Longibaculum muris</name>
    <dbReference type="NCBI Taxonomy" id="1796628"/>
    <lineage>
        <taxon>Bacteria</taxon>
        <taxon>Bacillati</taxon>
        <taxon>Bacillota</taxon>
        <taxon>Erysipelotrichia</taxon>
        <taxon>Erysipelotrichales</taxon>
        <taxon>Coprobacillaceae</taxon>
        <taxon>Longibaculum</taxon>
    </lineage>
</organism>
<dbReference type="HAMAP" id="MF_00238">
    <property type="entry name" value="Cytidyl_kinase_type1"/>
    <property type="match status" value="1"/>
</dbReference>
<comment type="similarity">
    <text evidence="1 8">Belongs to the cytidylate kinase family. Type 1 subfamily.</text>
</comment>
<dbReference type="GO" id="GO:0015949">
    <property type="term" value="P:nucleobase-containing small molecule interconversion"/>
    <property type="evidence" value="ECO:0007669"/>
    <property type="project" value="TreeGrafter"/>
</dbReference>
<dbReference type="CDD" id="cd02020">
    <property type="entry name" value="CMPK"/>
    <property type="match status" value="1"/>
</dbReference>
<feature type="domain" description="Cytidylate kinase" evidence="9">
    <location>
        <begin position="6"/>
        <end position="216"/>
    </location>
</feature>
<dbReference type="Pfam" id="PF02224">
    <property type="entry name" value="Cytidylate_kin"/>
    <property type="match status" value="1"/>
</dbReference>
<keyword evidence="8" id="KW-0963">Cytoplasm</keyword>
<feature type="binding site" evidence="8">
    <location>
        <begin position="10"/>
        <end position="18"/>
    </location>
    <ligand>
        <name>ATP</name>
        <dbReference type="ChEBI" id="CHEBI:30616"/>
    </ligand>
</feature>
<protein>
    <recommendedName>
        <fullName evidence="8">Cytidylate kinase</fullName>
        <shortName evidence="8">CK</shortName>
        <ecNumber evidence="8">2.7.4.25</ecNumber>
    </recommendedName>
    <alternativeName>
        <fullName evidence="8">Cytidine monophosphate kinase</fullName>
        <shortName evidence="8">CMP kinase</shortName>
    </alternativeName>
</protein>
<keyword evidence="4 8" id="KW-0418">Kinase</keyword>
<keyword evidence="5 8" id="KW-0067">ATP-binding</keyword>
<evidence type="ECO:0000256" key="5">
    <source>
        <dbReference type="ARBA" id="ARBA00022840"/>
    </source>
</evidence>
<dbReference type="GO" id="GO:0005524">
    <property type="term" value="F:ATP binding"/>
    <property type="evidence" value="ECO:0007669"/>
    <property type="project" value="UniProtKB-UniRule"/>
</dbReference>
<evidence type="ECO:0000313" key="11">
    <source>
        <dbReference type="Proteomes" id="UP000295515"/>
    </source>
</evidence>
<proteinExistence type="inferred from homology"/>
<dbReference type="InterPro" id="IPR027417">
    <property type="entry name" value="P-loop_NTPase"/>
</dbReference>
<dbReference type="EMBL" id="SMCQ01000024">
    <property type="protein sequence ID" value="TCV93137.1"/>
    <property type="molecule type" value="Genomic_DNA"/>
</dbReference>
<comment type="caution">
    <text evidence="10">The sequence shown here is derived from an EMBL/GenBank/DDBJ whole genome shotgun (WGS) entry which is preliminary data.</text>
</comment>
<dbReference type="GO" id="GO:0005829">
    <property type="term" value="C:cytosol"/>
    <property type="evidence" value="ECO:0007669"/>
    <property type="project" value="TreeGrafter"/>
</dbReference>
<dbReference type="GO" id="GO:0036430">
    <property type="term" value="F:CMP kinase activity"/>
    <property type="evidence" value="ECO:0007669"/>
    <property type="project" value="RHEA"/>
</dbReference>
<evidence type="ECO:0000256" key="3">
    <source>
        <dbReference type="ARBA" id="ARBA00022741"/>
    </source>
</evidence>
<dbReference type="EC" id="2.7.4.25" evidence="8"/>
<evidence type="ECO:0000256" key="8">
    <source>
        <dbReference type="HAMAP-Rule" id="MF_00238"/>
    </source>
</evidence>
<dbReference type="NCBIfam" id="TIGR00017">
    <property type="entry name" value="cmk"/>
    <property type="match status" value="1"/>
</dbReference>
<evidence type="ECO:0000256" key="7">
    <source>
        <dbReference type="ARBA" id="ARBA00048478"/>
    </source>
</evidence>
<dbReference type="InterPro" id="IPR011994">
    <property type="entry name" value="Cytidylate_kinase_dom"/>
</dbReference>
<comment type="catalytic activity">
    <reaction evidence="7 8">
        <text>CMP + ATP = CDP + ADP</text>
        <dbReference type="Rhea" id="RHEA:11600"/>
        <dbReference type="ChEBI" id="CHEBI:30616"/>
        <dbReference type="ChEBI" id="CHEBI:58069"/>
        <dbReference type="ChEBI" id="CHEBI:60377"/>
        <dbReference type="ChEBI" id="CHEBI:456216"/>
        <dbReference type="EC" id="2.7.4.25"/>
    </reaction>
</comment>
<evidence type="ECO:0000256" key="2">
    <source>
        <dbReference type="ARBA" id="ARBA00022679"/>
    </source>
</evidence>
<dbReference type="PANTHER" id="PTHR21299:SF2">
    <property type="entry name" value="CYTIDYLATE KINASE"/>
    <property type="match status" value="1"/>
</dbReference>
<dbReference type="GeneID" id="98916406"/>
<reference evidence="10 11" key="1">
    <citation type="submission" date="2019-03" db="EMBL/GenBank/DDBJ databases">
        <title>Genomic Encyclopedia of Type Strains, Phase IV (KMG-IV): sequencing the most valuable type-strain genomes for metagenomic binning, comparative biology and taxonomic classification.</title>
        <authorList>
            <person name="Goeker M."/>
        </authorList>
    </citation>
    <scope>NUCLEOTIDE SEQUENCE [LARGE SCALE GENOMIC DNA]</scope>
    <source>
        <strain evidence="10 11">DSM 29487</strain>
    </source>
</reference>
<keyword evidence="11" id="KW-1185">Reference proteome</keyword>
<evidence type="ECO:0000256" key="6">
    <source>
        <dbReference type="ARBA" id="ARBA00047615"/>
    </source>
</evidence>